<dbReference type="RefSeq" id="WP_217907017.1">
    <property type="nucleotide sequence ID" value="NZ_CP040089.1"/>
</dbReference>
<name>A0A5Q0UGL1_9ARCH</name>
<feature type="compositionally biased region" description="Basic and acidic residues" evidence="1">
    <location>
        <begin position="40"/>
        <end position="60"/>
    </location>
</feature>
<reference evidence="4" key="1">
    <citation type="submission" date="2019-05" db="EMBL/GenBank/DDBJ databases">
        <title>Candidatus Nanohalobium constans, a novel model system to study the DPANN nano-sized archaea: genomic and physiological characterization of a nanoarchaeon co-cultured with its chitinotrophic host.</title>
        <authorList>
            <person name="La Cono V."/>
            <person name="Arcadi E."/>
            <person name="Crisafi F."/>
            <person name="Denaro R."/>
            <person name="La Spada G."/>
            <person name="Messina E."/>
            <person name="Smedile F."/>
            <person name="Toshchakov S.V."/>
            <person name="Shevchenko M.A."/>
            <person name="Golyshin P.N."/>
            <person name="Golyshina O.V."/>
            <person name="Ferrer M."/>
            <person name="Rohde M."/>
            <person name="Mushegian A."/>
            <person name="Sorokin D.Y."/>
            <person name="Giuliano L."/>
            <person name="Yakimov M.M."/>
        </authorList>
    </citation>
    <scope>NUCLEOTIDE SEQUENCE [LARGE SCALE GENOMIC DNA]</scope>
    <source>
        <strain evidence="4">LC1Nh</strain>
    </source>
</reference>
<accession>A0A5Q0UGL1</accession>
<dbReference type="InterPro" id="IPR002145">
    <property type="entry name" value="CopG"/>
</dbReference>
<dbReference type="SUPFAM" id="SSF47598">
    <property type="entry name" value="Ribbon-helix-helix"/>
    <property type="match status" value="1"/>
</dbReference>
<dbReference type="KEGG" id="ncon:LC1Nh_0863"/>
<keyword evidence="4" id="KW-1185">Reference proteome</keyword>
<feature type="region of interest" description="Disordered" evidence="1">
    <location>
        <begin position="40"/>
        <end position="67"/>
    </location>
</feature>
<dbReference type="EMBL" id="CP040089">
    <property type="protein sequence ID" value="QGA80747.1"/>
    <property type="molecule type" value="Genomic_DNA"/>
</dbReference>
<dbReference type="GO" id="GO:0006355">
    <property type="term" value="P:regulation of DNA-templated transcription"/>
    <property type="evidence" value="ECO:0007669"/>
    <property type="project" value="InterPro"/>
</dbReference>
<dbReference type="InterPro" id="IPR013321">
    <property type="entry name" value="Arc_rbn_hlx_hlx"/>
</dbReference>
<dbReference type="CDD" id="cd22231">
    <property type="entry name" value="RHH_NikR_HicB-like"/>
    <property type="match status" value="1"/>
</dbReference>
<dbReference type="GeneID" id="42365253"/>
<feature type="domain" description="Ribbon-helix-helix protein CopG" evidence="2">
    <location>
        <begin position="4"/>
        <end position="39"/>
    </location>
</feature>
<proteinExistence type="predicted"/>
<evidence type="ECO:0000259" key="2">
    <source>
        <dbReference type="Pfam" id="PF01402"/>
    </source>
</evidence>
<sequence>MSSVVSFKAPEDMIEELDESVEEGNFTSRGELLRSLVRNMENKKLSEKAKEDIEEARDQEGQPIDEL</sequence>
<dbReference type="InterPro" id="IPR010985">
    <property type="entry name" value="Ribbon_hlx_hlx"/>
</dbReference>
<dbReference type="Proteomes" id="UP000377803">
    <property type="component" value="Chromosome"/>
</dbReference>
<gene>
    <name evidence="3" type="ORF">LC1Nh_0863</name>
</gene>
<protein>
    <submittedName>
        <fullName evidence="3">Transcriptional regulator</fullName>
    </submittedName>
</protein>
<organism evidence="3 4">
    <name type="scientific">Candidatus Nanohalobium constans</name>
    <dbReference type="NCBI Taxonomy" id="2565781"/>
    <lineage>
        <taxon>Archaea</taxon>
        <taxon>Candidatus Nanohalarchaeota</taxon>
        <taxon>Candidatus Nanohalobia</taxon>
        <taxon>Candidatus Nanohalobiales</taxon>
        <taxon>Candidatus Nanohalobiaceae</taxon>
        <taxon>Candidatus Nanohalobium</taxon>
    </lineage>
</organism>
<evidence type="ECO:0000313" key="4">
    <source>
        <dbReference type="Proteomes" id="UP000377803"/>
    </source>
</evidence>
<dbReference type="Pfam" id="PF01402">
    <property type="entry name" value="RHH_1"/>
    <property type="match status" value="1"/>
</dbReference>
<evidence type="ECO:0000256" key="1">
    <source>
        <dbReference type="SAM" id="MobiDB-lite"/>
    </source>
</evidence>
<dbReference type="Gene3D" id="1.10.1220.10">
    <property type="entry name" value="Met repressor-like"/>
    <property type="match status" value="1"/>
</dbReference>
<dbReference type="AlphaFoldDB" id="A0A5Q0UGL1"/>
<evidence type="ECO:0000313" key="3">
    <source>
        <dbReference type="EMBL" id="QGA80747.1"/>
    </source>
</evidence>